<comment type="similarity">
    <text evidence="4 7">Belongs to the NanE family.</text>
</comment>
<dbReference type="AlphaFoldDB" id="A0A1I0WBQ8"/>
<dbReference type="InterPro" id="IPR011060">
    <property type="entry name" value="RibuloseP-bd_barrel"/>
</dbReference>
<dbReference type="Proteomes" id="UP000183843">
    <property type="component" value="Unassembled WGS sequence"/>
</dbReference>
<keyword evidence="6 7" id="KW-0119">Carbohydrate metabolism</keyword>
<proteinExistence type="inferred from homology"/>
<dbReference type="CDD" id="cd04729">
    <property type="entry name" value="NanE"/>
    <property type="match status" value="1"/>
</dbReference>
<dbReference type="GO" id="GO:0047465">
    <property type="term" value="F:N-acylglucosamine-6-phosphate 2-epimerase activity"/>
    <property type="evidence" value="ECO:0007669"/>
    <property type="project" value="UniProtKB-EC"/>
</dbReference>
<evidence type="ECO:0000256" key="1">
    <source>
        <dbReference type="ARBA" id="ARBA00000056"/>
    </source>
</evidence>
<dbReference type="EMBL" id="FOJX01000002">
    <property type="protein sequence ID" value="SFA85650.1"/>
    <property type="molecule type" value="Genomic_DNA"/>
</dbReference>
<dbReference type="InterPro" id="IPR007260">
    <property type="entry name" value="NanE"/>
</dbReference>
<evidence type="ECO:0000256" key="2">
    <source>
        <dbReference type="ARBA" id="ARBA00002147"/>
    </source>
</evidence>
<dbReference type="Pfam" id="PF04131">
    <property type="entry name" value="NanE"/>
    <property type="match status" value="1"/>
</dbReference>
<evidence type="ECO:0000313" key="9">
    <source>
        <dbReference type="Proteomes" id="UP000183843"/>
    </source>
</evidence>
<dbReference type="EC" id="5.1.3.9" evidence="7"/>
<comment type="catalytic activity">
    <reaction evidence="1 7">
        <text>an N-acyl-D-glucosamine 6-phosphate = an N-acyl-D-mannosamine 6-phosphate</text>
        <dbReference type="Rhea" id="RHEA:23932"/>
        <dbReference type="ChEBI" id="CHEBI:57599"/>
        <dbReference type="ChEBI" id="CHEBI:57666"/>
        <dbReference type="EC" id="5.1.3.9"/>
    </reaction>
</comment>
<evidence type="ECO:0000256" key="6">
    <source>
        <dbReference type="ARBA" id="ARBA00023277"/>
    </source>
</evidence>
<evidence type="ECO:0000256" key="7">
    <source>
        <dbReference type="HAMAP-Rule" id="MF_01235"/>
    </source>
</evidence>
<dbReference type="FunFam" id="3.20.20.70:FF:000035">
    <property type="entry name" value="Putative N-acetylmannosamine-6-phosphate 2-epimerase"/>
    <property type="match status" value="1"/>
</dbReference>
<reference evidence="8 9" key="1">
    <citation type="submission" date="2016-10" db="EMBL/GenBank/DDBJ databases">
        <authorList>
            <person name="de Groot N.N."/>
        </authorList>
    </citation>
    <scope>NUCLEOTIDE SEQUENCE [LARGE SCALE GENOMIC DNA]</scope>
    <source>
        <strain evidence="8 9">L14</strain>
    </source>
</reference>
<gene>
    <name evidence="7" type="primary">nanE</name>
    <name evidence="8" type="ORF">SAMN05216587_102360</name>
</gene>
<protein>
    <recommendedName>
        <fullName evidence="7">Putative N-acetylmannosamine-6-phosphate 2-epimerase</fullName>
        <ecNumber evidence="7">5.1.3.9</ecNumber>
    </recommendedName>
    <alternativeName>
        <fullName evidence="7">ManNAc-6-P epimerase</fullName>
    </alternativeName>
</protein>
<accession>A0A1I0WBQ8</accession>
<dbReference type="PANTHER" id="PTHR36204">
    <property type="entry name" value="N-ACETYLMANNOSAMINE-6-PHOSPHATE 2-EPIMERASE-RELATED"/>
    <property type="match status" value="1"/>
</dbReference>
<dbReference type="UniPathway" id="UPA00629">
    <property type="reaction ID" value="UER00682"/>
</dbReference>
<dbReference type="Gene3D" id="3.20.20.70">
    <property type="entry name" value="Aldolase class I"/>
    <property type="match status" value="1"/>
</dbReference>
<dbReference type="PANTHER" id="PTHR36204:SF1">
    <property type="entry name" value="N-ACETYLMANNOSAMINE-6-PHOSPHATE 2-EPIMERASE-RELATED"/>
    <property type="match status" value="1"/>
</dbReference>
<comment type="pathway">
    <text evidence="3 7">Amino-sugar metabolism; N-acetylneuraminate degradation; D-fructose 6-phosphate from N-acetylneuraminate: step 3/5.</text>
</comment>
<dbReference type="NCBIfam" id="NF002231">
    <property type="entry name" value="PRK01130.1"/>
    <property type="match status" value="1"/>
</dbReference>
<organism evidence="8 9">
    <name type="scientific">Selenomonas ruminantium</name>
    <dbReference type="NCBI Taxonomy" id="971"/>
    <lineage>
        <taxon>Bacteria</taxon>
        <taxon>Bacillati</taxon>
        <taxon>Bacillota</taxon>
        <taxon>Negativicutes</taxon>
        <taxon>Selenomonadales</taxon>
        <taxon>Selenomonadaceae</taxon>
        <taxon>Selenomonas</taxon>
    </lineage>
</organism>
<comment type="function">
    <text evidence="2 7">Converts N-acetylmannosamine-6-phosphate (ManNAc-6-P) to N-acetylglucosamine-6-phosphate (GlcNAc-6-P).</text>
</comment>
<evidence type="ECO:0000256" key="4">
    <source>
        <dbReference type="ARBA" id="ARBA00007439"/>
    </source>
</evidence>
<sequence>MSFLADVQGKLIVSCQALPDEPLHSSFIMGRMALAAKEGGAVAIRAQSSDDIWEIQKVTGLPVIGLVKRNYEDSPIYITPTLVEVEDLLTTDCEMIALDMTDRPRPHGEKLPDLLARIHEGGRLVLADISTYEEGMAAAKLGADAISTTLSGYTPYSPQLSGPDVELVTALSRDLDIPVFAEGRINEPADIQRVMAAGAYAPIVGSAITRPQLITARFAQALSV</sequence>
<dbReference type="GO" id="GO:0005829">
    <property type="term" value="C:cytosol"/>
    <property type="evidence" value="ECO:0007669"/>
    <property type="project" value="TreeGrafter"/>
</dbReference>
<dbReference type="SUPFAM" id="SSF51366">
    <property type="entry name" value="Ribulose-phoshate binding barrel"/>
    <property type="match status" value="1"/>
</dbReference>
<evidence type="ECO:0000256" key="3">
    <source>
        <dbReference type="ARBA" id="ARBA00005081"/>
    </source>
</evidence>
<evidence type="ECO:0000313" key="8">
    <source>
        <dbReference type="EMBL" id="SFA85650.1"/>
    </source>
</evidence>
<dbReference type="GO" id="GO:0006053">
    <property type="term" value="P:N-acetylmannosamine catabolic process"/>
    <property type="evidence" value="ECO:0007669"/>
    <property type="project" value="TreeGrafter"/>
</dbReference>
<name>A0A1I0WBQ8_SELRU</name>
<keyword evidence="5 7" id="KW-0413">Isomerase</keyword>
<evidence type="ECO:0000256" key="5">
    <source>
        <dbReference type="ARBA" id="ARBA00023235"/>
    </source>
</evidence>
<dbReference type="GO" id="GO:0019262">
    <property type="term" value="P:N-acetylneuraminate catabolic process"/>
    <property type="evidence" value="ECO:0007669"/>
    <property type="project" value="UniProtKB-UniRule"/>
</dbReference>
<dbReference type="RefSeq" id="WP_074813657.1">
    <property type="nucleotide sequence ID" value="NZ_FOJX01000002.1"/>
</dbReference>
<dbReference type="HAMAP" id="MF_01235">
    <property type="entry name" value="ManNAc6P_epimer"/>
    <property type="match status" value="1"/>
</dbReference>
<dbReference type="GO" id="GO:0005975">
    <property type="term" value="P:carbohydrate metabolic process"/>
    <property type="evidence" value="ECO:0007669"/>
    <property type="project" value="UniProtKB-UniRule"/>
</dbReference>
<dbReference type="InterPro" id="IPR013785">
    <property type="entry name" value="Aldolase_TIM"/>
</dbReference>